<dbReference type="NCBIfam" id="TIGR01752">
    <property type="entry name" value="flav_long"/>
    <property type="match status" value="1"/>
</dbReference>
<dbReference type="PIRSF" id="PIRSF038996">
    <property type="entry name" value="FldA"/>
    <property type="match status" value="1"/>
</dbReference>
<evidence type="ECO:0000256" key="6">
    <source>
        <dbReference type="ARBA" id="ARBA00022982"/>
    </source>
</evidence>
<keyword evidence="6" id="KW-0249">Electron transport</keyword>
<dbReference type="InterPro" id="IPR029039">
    <property type="entry name" value="Flavoprotein-like_sf"/>
</dbReference>
<sequence length="170" mass="18969">MRIGIFYGTSTGHTEEVAEQIASLLKRKDDVVLKNVAEARKEDMEEYDFLISGTPTWGYGDLQDDWLSFIDEIDTFDFKNTPVALFGLGDQCGFSDTFVDGMGTIYERLSKKGVAILSSGCSVESYGFNVSKAAIQGEFVGLAIDEDNQPDLTEKRIQEWVEHLYQVLVA</sequence>
<keyword evidence="7" id="KW-0535">Nitrogen fixation</keyword>
<keyword evidence="5" id="KW-0288">FMN</keyword>
<dbReference type="SUPFAM" id="SSF52218">
    <property type="entry name" value="Flavoproteins"/>
    <property type="match status" value="1"/>
</dbReference>
<organism evidence="9">
    <name type="scientific">bioreactor metagenome</name>
    <dbReference type="NCBI Taxonomy" id="1076179"/>
    <lineage>
        <taxon>unclassified sequences</taxon>
        <taxon>metagenomes</taxon>
        <taxon>ecological metagenomes</taxon>
    </lineage>
</organism>
<keyword evidence="4" id="KW-0285">Flavoprotein</keyword>
<dbReference type="EMBL" id="VSSQ01056484">
    <property type="protein sequence ID" value="MPN10342.1"/>
    <property type="molecule type" value="Genomic_DNA"/>
</dbReference>
<dbReference type="InterPro" id="IPR008254">
    <property type="entry name" value="Flavodoxin/NO_synth"/>
</dbReference>
<evidence type="ECO:0000256" key="5">
    <source>
        <dbReference type="ARBA" id="ARBA00022643"/>
    </source>
</evidence>
<evidence type="ECO:0000256" key="3">
    <source>
        <dbReference type="ARBA" id="ARBA00022448"/>
    </source>
</evidence>
<evidence type="ECO:0000256" key="2">
    <source>
        <dbReference type="ARBA" id="ARBA00005267"/>
    </source>
</evidence>
<keyword evidence="3" id="KW-0813">Transport</keyword>
<dbReference type="AlphaFoldDB" id="A0A645F9V3"/>
<evidence type="ECO:0000256" key="1">
    <source>
        <dbReference type="ARBA" id="ARBA00001917"/>
    </source>
</evidence>
<proteinExistence type="inferred from homology"/>
<dbReference type="PROSITE" id="PS00201">
    <property type="entry name" value="FLAVODOXIN"/>
    <property type="match status" value="1"/>
</dbReference>
<dbReference type="PANTHER" id="PTHR42809">
    <property type="entry name" value="FLAVODOXIN 2"/>
    <property type="match status" value="1"/>
</dbReference>
<comment type="cofactor">
    <cofactor evidence="1">
        <name>FMN</name>
        <dbReference type="ChEBI" id="CHEBI:58210"/>
    </cofactor>
</comment>
<protein>
    <submittedName>
        <fullName evidence="9">Flavodoxin</fullName>
    </submittedName>
</protein>
<dbReference type="InterPro" id="IPR010086">
    <property type="entry name" value="Flavodoxin_lc"/>
</dbReference>
<evidence type="ECO:0000259" key="8">
    <source>
        <dbReference type="PROSITE" id="PS50902"/>
    </source>
</evidence>
<dbReference type="PRINTS" id="PR00369">
    <property type="entry name" value="FLAVODOXIN"/>
</dbReference>
<gene>
    <name evidence="9" type="primary">isiB_6</name>
    <name evidence="9" type="ORF">SDC9_157637</name>
</gene>
<comment type="similarity">
    <text evidence="2">Belongs to the flavodoxin family.</text>
</comment>
<dbReference type="Pfam" id="PF00258">
    <property type="entry name" value="Flavodoxin_1"/>
    <property type="match status" value="1"/>
</dbReference>
<reference evidence="9" key="1">
    <citation type="submission" date="2019-08" db="EMBL/GenBank/DDBJ databases">
        <authorList>
            <person name="Kucharzyk K."/>
            <person name="Murdoch R.W."/>
            <person name="Higgins S."/>
            <person name="Loffler F."/>
        </authorList>
    </citation>
    <scope>NUCLEOTIDE SEQUENCE</scope>
</reference>
<dbReference type="InterPro" id="IPR050619">
    <property type="entry name" value="Flavodoxin"/>
</dbReference>
<dbReference type="GO" id="GO:0009055">
    <property type="term" value="F:electron transfer activity"/>
    <property type="evidence" value="ECO:0007669"/>
    <property type="project" value="InterPro"/>
</dbReference>
<evidence type="ECO:0000313" key="9">
    <source>
        <dbReference type="EMBL" id="MPN10342.1"/>
    </source>
</evidence>
<dbReference type="InterPro" id="IPR001226">
    <property type="entry name" value="Flavodoxin_CS"/>
</dbReference>
<comment type="caution">
    <text evidence="9">The sequence shown here is derived from an EMBL/GenBank/DDBJ whole genome shotgun (WGS) entry which is preliminary data.</text>
</comment>
<dbReference type="Gene3D" id="3.40.50.360">
    <property type="match status" value="1"/>
</dbReference>
<dbReference type="PROSITE" id="PS50902">
    <property type="entry name" value="FLAVODOXIN_LIKE"/>
    <property type="match status" value="1"/>
</dbReference>
<dbReference type="GO" id="GO:0010181">
    <property type="term" value="F:FMN binding"/>
    <property type="evidence" value="ECO:0007669"/>
    <property type="project" value="InterPro"/>
</dbReference>
<evidence type="ECO:0000256" key="4">
    <source>
        <dbReference type="ARBA" id="ARBA00022630"/>
    </source>
</evidence>
<accession>A0A645F9V3</accession>
<name>A0A645F9V3_9ZZZZ</name>
<dbReference type="NCBIfam" id="NF006739">
    <property type="entry name" value="PRK09267.1-5"/>
    <property type="match status" value="1"/>
</dbReference>
<dbReference type="PANTHER" id="PTHR42809:SF1">
    <property type="entry name" value="FLAVODOXIN 1"/>
    <property type="match status" value="1"/>
</dbReference>
<dbReference type="InterPro" id="IPR001094">
    <property type="entry name" value="Flavdoxin-like"/>
</dbReference>
<evidence type="ECO:0000256" key="7">
    <source>
        <dbReference type="ARBA" id="ARBA00023231"/>
    </source>
</evidence>
<feature type="domain" description="Flavodoxin-like" evidence="8">
    <location>
        <begin position="3"/>
        <end position="165"/>
    </location>
</feature>